<feature type="non-terminal residue" evidence="1">
    <location>
        <position position="1"/>
    </location>
</feature>
<keyword evidence="2" id="KW-1185">Reference proteome</keyword>
<dbReference type="Proteomes" id="UP001519460">
    <property type="component" value="Unassembled WGS sequence"/>
</dbReference>
<gene>
    <name evidence="1" type="ORF">BaRGS_00020549</name>
</gene>
<dbReference type="EMBL" id="JACVVK020000153">
    <property type="protein sequence ID" value="KAK7488242.1"/>
    <property type="molecule type" value="Genomic_DNA"/>
</dbReference>
<name>A0ABD0KMB8_9CAEN</name>
<accession>A0ABD0KMB8</accession>
<comment type="caution">
    <text evidence="1">The sequence shown here is derived from an EMBL/GenBank/DDBJ whole genome shotgun (WGS) entry which is preliminary data.</text>
</comment>
<sequence>QVNTPALATDNVTAQLLDPTVRLDVVEEDSGFLLCGVTDGDPATLTLPSHAVGWKEAVTIGYDFVRSYGVETVSTVGESLADLHPSSYNQDSLMAEEEHPEPLWLSGSFQLSTRNEILSK</sequence>
<evidence type="ECO:0000313" key="1">
    <source>
        <dbReference type="EMBL" id="KAK7488242.1"/>
    </source>
</evidence>
<reference evidence="1 2" key="1">
    <citation type="journal article" date="2023" name="Sci. Data">
        <title>Genome assembly of the Korean intertidal mud-creeper Batillaria attramentaria.</title>
        <authorList>
            <person name="Patra A.K."/>
            <person name="Ho P.T."/>
            <person name="Jun S."/>
            <person name="Lee S.J."/>
            <person name="Kim Y."/>
            <person name="Won Y.J."/>
        </authorList>
    </citation>
    <scope>NUCLEOTIDE SEQUENCE [LARGE SCALE GENOMIC DNA]</scope>
    <source>
        <strain evidence="1">Wonlab-2016</strain>
    </source>
</reference>
<evidence type="ECO:0000313" key="2">
    <source>
        <dbReference type="Proteomes" id="UP001519460"/>
    </source>
</evidence>
<dbReference type="AlphaFoldDB" id="A0ABD0KMB8"/>
<protein>
    <submittedName>
        <fullName evidence="1">Uncharacterized protein</fullName>
    </submittedName>
</protein>
<organism evidence="1 2">
    <name type="scientific">Batillaria attramentaria</name>
    <dbReference type="NCBI Taxonomy" id="370345"/>
    <lineage>
        <taxon>Eukaryota</taxon>
        <taxon>Metazoa</taxon>
        <taxon>Spiralia</taxon>
        <taxon>Lophotrochozoa</taxon>
        <taxon>Mollusca</taxon>
        <taxon>Gastropoda</taxon>
        <taxon>Caenogastropoda</taxon>
        <taxon>Sorbeoconcha</taxon>
        <taxon>Cerithioidea</taxon>
        <taxon>Batillariidae</taxon>
        <taxon>Batillaria</taxon>
    </lineage>
</organism>
<proteinExistence type="predicted"/>